<evidence type="ECO:0000313" key="5">
    <source>
        <dbReference type="Proteomes" id="UP000231990"/>
    </source>
</evidence>
<reference evidence="4 5" key="1">
    <citation type="submission" date="2017-07" db="EMBL/GenBank/DDBJ databases">
        <title>Leptospira spp. isolated from tropical soils.</title>
        <authorList>
            <person name="Thibeaux R."/>
            <person name="Iraola G."/>
            <person name="Ferres I."/>
            <person name="Bierque E."/>
            <person name="Girault D."/>
            <person name="Soupe-Gilbert M.-E."/>
            <person name="Picardeau M."/>
            <person name="Goarant C."/>
        </authorList>
    </citation>
    <scope>NUCLEOTIDE SEQUENCE [LARGE SCALE GENOMIC DNA]</scope>
    <source>
        <strain evidence="3 5">FH1-B-B1</strain>
        <strain evidence="2 4">FH1-B-C1</strain>
    </source>
</reference>
<feature type="transmembrane region" description="Helical" evidence="1">
    <location>
        <begin position="236"/>
        <end position="256"/>
    </location>
</feature>
<evidence type="ECO:0000313" key="3">
    <source>
        <dbReference type="EMBL" id="PJZ74033.1"/>
    </source>
</evidence>
<dbReference type="EMBL" id="NPDZ01000003">
    <property type="protein sequence ID" value="PJZ74033.1"/>
    <property type="molecule type" value="Genomic_DNA"/>
</dbReference>
<comment type="caution">
    <text evidence="3">The sequence shown here is derived from an EMBL/GenBank/DDBJ whole genome shotgun (WGS) entry which is preliminary data.</text>
</comment>
<keyword evidence="1" id="KW-1133">Transmembrane helix</keyword>
<feature type="transmembrane region" description="Helical" evidence="1">
    <location>
        <begin position="124"/>
        <end position="148"/>
    </location>
</feature>
<accession>A0A2M9ZQ30</accession>
<gene>
    <name evidence="2" type="ORF">CH360_03550</name>
    <name evidence="3" type="ORF">CH373_06690</name>
</gene>
<dbReference type="NCBIfam" id="NF046093">
    <property type="entry name" value="AZOBR_p60025_fam"/>
    <property type="match status" value="1"/>
</dbReference>
<evidence type="ECO:0008006" key="6">
    <source>
        <dbReference type="Google" id="ProtNLM"/>
    </source>
</evidence>
<keyword evidence="1" id="KW-0472">Membrane</keyword>
<sequence>MSKISIYWNKILSILENQNKVILIGLLLYAIASALIWKKYGWNPSSQVNFGKEFCELNKSETPNGSIVFLGEKGDLGAGYDGQIFYFYSRMLSGFSLVWPPGFEESLRAPRIGYPLLASPFGWFGQYGTIFGMYLLNLGLMVISFLALRSILPLHKKYLSAFYLFSPFALGSYVLLVSDAVMISLVVLAYWAYKKEKYAIFIIFGSLAILTKEQALFLLFPLGVQTLWQREYRKSIFVLCTVFAPIAWALFLRIHFSEMKPVRYAGFFEPFEGIGRYLFELWESAQELIASDSEEVGFRAFAKKFSRFPLVLLLVSSCVLLFRGNYKKASVFRFGIALVVFTVFSGGYVLYWATYENISRMFTIAVPLLILWQSEDDSLKTWHFWVITLLVLFALFIKLAFISKPLSHMIWGT</sequence>
<dbReference type="AlphaFoldDB" id="A0A2M9ZQ30"/>
<name>A0A2M9ZQ30_9LEPT</name>
<evidence type="ECO:0000256" key="1">
    <source>
        <dbReference type="SAM" id="Phobius"/>
    </source>
</evidence>
<dbReference type="InterPro" id="IPR058226">
    <property type="entry name" value="AZOBR_p60025-like"/>
</dbReference>
<keyword evidence="4" id="KW-1185">Reference proteome</keyword>
<organism evidence="3 5">
    <name type="scientific">Leptospira perolatii</name>
    <dbReference type="NCBI Taxonomy" id="2023191"/>
    <lineage>
        <taxon>Bacteria</taxon>
        <taxon>Pseudomonadati</taxon>
        <taxon>Spirochaetota</taxon>
        <taxon>Spirochaetia</taxon>
        <taxon>Leptospirales</taxon>
        <taxon>Leptospiraceae</taxon>
        <taxon>Leptospira</taxon>
    </lineage>
</organism>
<feature type="transmembrane region" description="Helical" evidence="1">
    <location>
        <begin position="382"/>
        <end position="401"/>
    </location>
</feature>
<feature type="transmembrane region" description="Helical" evidence="1">
    <location>
        <begin position="21"/>
        <end position="37"/>
    </location>
</feature>
<protein>
    <recommendedName>
        <fullName evidence="6">Glycosyltransferase RgtA/B/C/D-like domain-containing protein</fullName>
    </recommendedName>
</protein>
<keyword evidence="1" id="KW-0812">Transmembrane</keyword>
<evidence type="ECO:0000313" key="4">
    <source>
        <dbReference type="Proteomes" id="UP000231962"/>
    </source>
</evidence>
<feature type="transmembrane region" description="Helical" evidence="1">
    <location>
        <begin position="199"/>
        <end position="224"/>
    </location>
</feature>
<dbReference type="EMBL" id="NPDY01000002">
    <property type="protein sequence ID" value="PJZ70911.1"/>
    <property type="molecule type" value="Genomic_DNA"/>
</dbReference>
<proteinExistence type="predicted"/>
<feature type="transmembrane region" description="Helical" evidence="1">
    <location>
        <begin position="160"/>
        <end position="193"/>
    </location>
</feature>
<feature type="transmembrane region" description="Helical" evidence="1">
    <location>
        <begin position="334"/>
        <end position="353"/>
    </location>
</feature>
<feature type="transmembrane region" description="Helical" evidence="1">
    <location>
        <begin position="305"/>
        <end position="322"/>
    </location>
</feature>
<evidence type="ECO:0000313" key="2">
    <source>
        <dbReference type="EMBL" id="PJZ70911.1"/>
    </source>
</evidence>
<dbReference type="Proteomes" id="UP000231990">
    <property type="component" value="Unassembled WGS sequence"/>
</dbReference>
<dbReference type="OrthoDB" id="344406at2"/>
<dbReference type="Proteomes" id="UP000231962">
    <property type="component" value="Unassembled WGS sequence"/>
</dbReference>